<name>A0A101LUF0_PICGL</name>
<sequence length="84" mass="9440">MGSKQVTSNNWAWCYALLGMKKSQTNLTNRARGNETGTNNYSYPVSRTELFTHETSCCVRGIHWSRTGHTWTIISRARGIATGD</sequence>
<reference evidence="1" key="1">
    <citation type="journal article" date="2015" name="Genome Biol. Evol.">
        <title>Organellar Genomes of White Spruce (Picea glauca): Assembly and Annotation.</title>
        <authorList>
            <person name="Jackman S.D."/>
            <person name="Warren R.L."/>
            <person name="Gibb E.A."/>
            <person name="Vandervalk B.P."/>
            <person name="Mohamadi H."/>
            <person name="Chu J."/>
            <person name="Raymond A."/>
            <person name="Pleasance S."/>
            <person name="Coope R."/>
            <person name="Wildung M.R."/>
            <person name="Ritland C.E."/>
            <person name="Bousquet J."/>
            <person name="Jones S.J."/>
            <person name="Bohlmann J."/>
            <person name="Birol I."/>
        </authorList>
    </citation>
    <scope>NUCLEOTIDE SEQUENCE [LARGE SCALE GENOMIC DNA]</scope>
    <source>
        <tissue evidence="1">Flushing bud</tissue>
    </source>
</reference>
<protein>
    <submittedName>
        <fullName evidence="1">Uncharacterized protein</fullName>
    </submittedName>
</protein>
<proteinExistence type="predicted"/>
<dbReference type="EMBL" id="LKAM01000017">
    <property type="protein sequence ID" value="KUM45549.1"/>
    <property type="molecule type" value="Genomic_DNA"/>
</dbReference>
<comment type="caution">
    <text evidence="1">The sequence shown here is derived from an EMBL/GenBank/DDBJ whole genome shotgun (WGS) entry which is preliminary data.</text>
</comment>
<keyword evidence="1" id="KW-0496">Mitochondrion</keyword>
<geneLocation type="mitochondrion" evidence="1"/>
<evidence type="ECO:0000313" key="1">
    <source>
        <dbReference type="EMBL" id="KUM45549.1"/>
    </source>
</evidence>
<dbReference type="AlphaFoldDB" id="A0A101LUF0"/>
<organism evidence="1">
    <name type="scientific">Picea glauca</name>
    <name type="common">White spruce</name>
    <name type="synonym">Pinus glauca</name>
    <dbReference type="NCBI Taxonomy" id="3330"/>
    <lineage>
        <taxon>Eukaryota</taxon>
        <taxon>Viridiplantae</taxon>
        <taxon>Streptophyta</taxon>
        <taxon>Embryophyta</taxon>
        <taxon>Tracheophyta</taxon>
        <taxon>Spermatophyta</taxon>
        <taxon>Pinopsida</taxon>
        <taxon>Pinidae</taxon>
        <taxon>Conifers I</taxon>
        <taxon>Pinales</taxon>
        <taxon>Pinaceae</taxon>
        <taxon>Picea</taxon>
    </lineage>
</organism>
<gene>
    <name evidence="1" type="ORF">ABT39_MTgene2384</name>
</gene>
<accession>A0A101LUF0</accession>